<dbReference type="Proteomes" id="UP000253729">
    <property type="component" value="Unassembled WGS sequence"/>
</dbReference>
<keyword evidence="2" id="KW-1185">Reference proteome</keyword>
<dbReference type="STRING" id="1341132.A0A3F3PRK8"/>
<evidence type="ECO:0000313" key="2">
    <source>
        <dbReference type="Proteomes" id="UP000253729"/>
    </source>
</evidence>
<dbReference type="AlphaFoldDB" id="A0A3F3PRK8"/>
<dbReference type="PANTHER" id="PTHR10314">
    <property type="entry name" value="CYSTATHIONINE BETA-SYNTHASE"/>
    <property type="match status" value="1"/>
</dbReference>
<dbReference type="InterPro" id="IPR050214">
    <property type="entry name" value="Cys_Synth/Cystath_Beta-Synth"/>
</dbReference>
<organism evidence="1 2">
    <name type="scientific">Aspergillus welwitschiae</name>
    <dbReference type="NCBI Taxonomy" id="1341132"/>
    <lineage>
        <taxon>Eukaryota</taxon>
        <taxon>Fungi</taxon>
        <taxon>Dikarya</taxon>
        <taxon>Ascomycota</taxon>
        <taxon>Pezizomycotina</taxon>
        <taxon>Eurotiomycetes</taxon>
        <taxon>Eurotiomycetidae</taxon>
        <taxon>Eurotiales</taxon>
        <taxon>Aspergillaceae</taxon>
        <taxon>Aspergillus</taxon>
        <taxon>Aspergillus subgen. Circumdati</taxon>
    </lineage>
</organism>
<dbReference type="EMBL" id="KZ852071">
    <property type="protein sequence ID" value="RDH28946.1"/>
    <property type="molecule type" value="Genomic_DNA"/>
</dbReference>
<accession>A0A3F3PRK8</accession>
<dbReference type="GeneID" id="38137884"/>
<proteinExistence type="predicted"/>
<dbReference type="RefSeq" id="XP_026621968.1">
    <property type="nucleotide sequence ID" value="XM_026769528.1"/>
</dbReference>
<dbReference type="InterPro" id="IPR036052">
    <property type="entry name" value="TrpB-like_PALP_sf"/>
</dbReference>
<sequence>MTLVNLQAIARFACDAKVPWVKPGAAWLRSRRRPPYGHGELHCHKWMKKRTYFDPLLFSTGLASALNRRRQAESFFLKYSSFLLEDPEIVSTRSYPTAQNHAFSASSCGLWIERNIIEEAECRGTLNPGMTVVEATGGSTGSSLAFICSVEGYRYRIVSCRYGYGSITRSEVQPASSPAIIEGRTGSHRTSEREDRAMCRRLAREEGLLVGIPTGLNVVAAIALAKELGPGKTVVTVAVDTGLRYMNGNLLADA</sequence>
<gene>
    <name evidence="1" type="ORF">BDQ94DRAFT_162360</name>
</gene>
<name>A0A3F3PRK8_9EURO</name>
<protein>
    <submittedName>
        <fullName evidence="1">Tryptophan synthase beta subunit-like PLP-dependent enzyme</fullName>
    </submittedName>
</protein>
<reference evidence="1 2" key="1">
    <citation type="submission" date="2018-07" db="EMBL/GenBank/DDBJ databases">
        <title>The genomes of Aspergillus section Nigri reveals drivers in fungal speciation.</title>
        <authorList>
            <consortium name="DOE Joint Genome Institute"/>
            <person name="Vesth T.C."/>
            <person name="Nybo J."/>
            <person name="Theobald S."/>
            <person name="Brandl J."/>
            <person name="Frisvad J.C."/>
            <person name="Nielsen K.F."/>
            <person name="Lyhne E.K."/>
            <person name="Kogle M.E."/>
            <person name="Kuo A."/>
            <person name="Riley R."/>
            <person name="Clum A."/>
            <person name="Nolan M."/>
            <person name="Lipzen A."/>
            <person name="Salamov A."/>
            <person name="Henrissat B."/>
            <person name="Wiebenga A."/>
            <person name="De vries R.P."/>
            <person name="Grigoriev I.V."/>
            <person name="Mortensen U.H."/>
            <person name="Andersen M.R."/>
            <person name="Baker S.E."/>
        </authorList>
    </citation>
    <scope>NUCLEOTIDE SEQUENCE [LARGE SCALE GENOMIC DNA]</scope>
    <source>
        <strain evidence="1 2">CBS 139.54b</strain>
    </source>
</reference>
<evidence type="ECO:0000313" key="1">
    <source>
        <dbReference type="EMBL" id="RDH28946.1"/>
    </source>
</evidence>
<dbReference type="SUPFAM" id="SSF53686">
    <property type="entry name" value="Tryptophan synthase beta subunit-like PLP-dependent enzymes"/>
    <property type="match status" value="1"/>
</dbReference>
<dbReference type="Gene3D" id="3.40.50.1100">
    <property type="match status" value="2"/>
</dbReference>